<dbReference type="EMBL" id="BARS01019099">
    <property type="protein sequence ID" value="GAF87364.1"/>
    <property type="molecule type" value="Genomic_DNA"/>
</dbReference>
<keyword evidence="4" id="KW-0997">Cell inner membrane</keyword>
<evidence type="ECO:0000256" key="6">
    <source>
        <dbReference type="ARBA" id="ARBA00022970"/>
    </source>
</evidence>
<evidence type="ECO:0000256" key="8">
    <source>
        <dbReference type="ARBA" id="ARBA00023136"/>
    </source>
</evidence>
<evidence type="ECO:0000256" key="4">
    <source>
        <dbReference type="ARBA" id="ARBA00022519"/>
    </source>
</evidence>
<evidence type="ECO:0000256" key="5">
    <source>
        <dbReference type="ARBA" id="ARBA00022692"/>
    </source>
</evidence>
<dbReference type="CDD" id="cd06582">
    <property type="entry name" value="TM_PBP1_LivH_like"/>
    <property type="match status" value="1"/>
</dbReference>
<protein>
    <recommendedName>
        <fullName evidence="12">Branched-chain amino acid ABC transporter permease</fullName>
    </recommendedName>
</protein>
<dbReference type="GO" id="GO:0005304">
    <property type="term" value="F:L-valine transmembrane transporter activity"/>
    <property type="evidence" value="ECO:0007669"/>
    <property type="project" value="TreeGrafter"/>
</dbReference>
<dbReference type="Pfam" id="PF02653">
    <property type="entry name" value="BPD_transp_2"/>
    <property type="match status" value="1"/>
</dbReference>
<comment type="subcellular location">
    <subcellularLocation>
        <location evidence="1">Cell membrane</location>
        <topology evidence="1">Multi-pass membrane protein</topology>
    </subcellularLocation>
</comment>
<evidence type="ECO:0000256" key="7">
    <source>
        <dbReference type="ARBA" id="ARBA00022989"/>
    </source>
</evidence>
<evidence type="ECO:0000313" key="11">
    <source>
        <dbReference type="EMBL" id="GAF87364.1"/>
    </source>
</evidence>
<reference evidence="11" key="1">
    <citation type="journal article" date="2014" name="Front. Microbiol.">
        <title>High frequency of phylogenetically diverse reductive dehalogenase-homologous genes in deep subseafloor sedimentary metagenomes.</title>
        <authorList>
            <person name="Kawai M."/>
            <person name="Futagami T."/>
            <person name="Toyoda A."/>
            <person name="Takaki Y."/>
            <person name="Nishi S."/>
            <person name="Hori S."/>
            <person name="Arai W."/>
            <person name="Tsubouchi T."/>
            <person name="Morono Y."/>
            <person name="Uchiyama I."/>
            <person name="Ito T."/>
            <person name="Fujiyama A."/>
            <person name="Inagaki F."/>
            <person name="Takami H."/>
        </authorList>
    </citation>
    <scope>NUCLEOTIDE SEQUENCE</scope>
    <source>
        <strain evidence="11">Expedition CK06-06</strain>
    </source>
</reference>
<feature type="transmembrane region" description="Helical" evidence="10">
    <location>
        <begin position="42"/>
        <end position="64"/>
    </location>
</feature>
<proteinExistence type="inferred from homology"/>
<dbReference type="GO" id="GO:0042941">
    <property type="term" value="P:D-alanine transmembrane transport"/>
    <property type="evidence" value="ECO:0007669"/>
    <property type="project" value="TreeGrafter"/>
</dbReference>
<dbReference type="GO" id="GO:0005886">
    <property type="term" value="C:plasma membrane"/>
    <property type="evidence" value="ECO:0007669"/>
    <property type="project" value="UniProtKB-SubCell"/>
</dbReference>
<comment type="similarity">
    <text evidence="9">Belongs to the binding-protein-dependent transport system permease family. LivHM subfamily.</text>
</comment>
<evidence type="ECO:0000256" key="10">
    <source>
        <dbReference type="SAM" id="Phobius"/>
    </source>
</evidence>
<gene>
    <name evidence="11" type="ORF">S01H1_30987</name>
</gene>
<keyword evidence="6" id="KW-0029">Amino-acid transport</keyword>
<organism evidence="11">
    <name type="scientific">marine sediment metagenome</name>
    <dbReference type="NCBI Taxonomy" id="412755"/>
    <lineage>
        <taxon>unclassified sequences</taxon>
        <taxon>metagenomes</taxon>
        <taxon>ecological metagenomes</taxon>
    </lineage>
</organism>
<keyword evidence="3" id="KW-1003">Cell membrane</keyword>
<comment type="caution">
    <text evidence="11">The sequence shown here is derived from an EMBL/GenBank/DDBJ whole genome shotgun (WGS) entry which is preliminary data.</text>
</comment>
<dbReference type="GO" id="GO:0015188">
    <property type="term" value="F:L-isoleucine transmembrane transporter activity"/>
    <property type="evidence" value="ECO:0007669"/>
    <property type="project" value="TreeGrafter"/>
</dbReference>
<dbReference type="GO" id="GO:0015190">
    <property type="term" value="F:L-leucine transmembrane transporter activity"/>
    <property type="evidence" value="ECO:0007669"/>
    <property type="project" value="TreeGrafter"/>
</dbReference>
<dbReference type="AlphaFoldDB" id="X0T286"/>
<keyword evidence="5 10" id="KW-0812">Transmembrane</keyword>
<keyword evidence="2" id="KW-0813">Transport</keyword>
<name>X0T286_9ZZZZ</name>
<feature type="transmembrane region" description="Helical" evidence="10">
    <location>
        <begin position="85"/>
        <end position="108"/>
    </location>
</feature>
<feature type="non-terminal residue" evidence="11">
    <location>
        <position position="1"/>
    </location>
</feature>
<evidence type="ECO:0008006" key="12">
    <source>
        <dbReference type="Google" id="ProtNLM"/>
    </source>
</evidence>
<dbReference type="GO" id="GO:1903806">
    <property type="term" value="P:L-isoleucine import across plasma membrane"/>
    <property type="evidence" value="ECO:0007669"/>
    <property type="project" value="TreeGrafter"/>
</dbReference>
<dbReference type="InterPro" id="IPR052157">
    <property type="entry name" value="BCAA_transport_permease"/>
</dbReference>
<sequence length="155" mass="16156">AAILMMIGLYWFVQRTKTGKAIRAVAEDKDVAALMGIDVDRVIVITFIVGAALAGAAGVLFALYNKQVTHTMGFIPGIKAFTAAVLGGIGNIPGAMFGGLFIGIFESVGPSLFFSGLGVPSPSQLKDVIAFVMLVVVLIFRPTGLLGEVLAEKKA</sequence>
<evidence type="ECO:0000256" key="2">
    <source>
        <dbReference type="ARBA" id="ARBA00022448"/>
    </source>
</evidence>
<accession>X0T286</accession>
<evidence type="ECO:0000256" key="1">
    <source>
        <dbReference type="ARBA" id="ARBA00004651"/>
    </source>
</evidence>
<dbReference type="GO" id="GO:0015808">
    <property type="term" value="P:L-alanine transport"/>
    <property type="evidence" value="ECO:0007669"/>
    <property type="project" value="TreeGrafter"/>
</dbReference>
<evidence type="ECO:0000256" key="3">
    <source>
        <dbReference type="ARBA" id="ARBA00022475"/>
    </source>
</evidence>
<dbReference type="InterPro" id="IPR001851">
    <property type="entry name" value="ABC_transp_permease"/>
</dbReference>
<evidence type="ECO:0000256" key="9">
    <source>
        <dbReference type="ARBA" id="ARBA00037998"/>
    </source>
</evidence>
<keyword evidence="7 10" id="KW-1133">Transmembrane helix</keyword>
<feature type="transmembrane region" description="Helical" evidence="10">
    <location>
        <begin position="128"/>
        <end position="151"/>
    </location>
</feature>
<keyword evidence="8 10" id="KW-0472">Membrane</keyword>
<dbReference type="PANTHER" id="PTHR11795:SF371">
    <property type="entry name" value="HIGH-AFFINITY BRANCHED-CHAIN AMINO ACID TRANSPORT SYSTEM PERMEASE PROTEIN LIVH"/>
    <property type="match status" value="1"/>
</dbReference>
<dbReference type="PANTHER" id="PTHR11795">
    <property type="entry name" value="BRANCHED-CHAIN AMINO ACID TRANSPORT SYSTEM PERMEASE PROTEIN LIVH"/>
    <property type="match status" value="1"/>
</dbReference>
<dbReference type="GO" id="GO:0015192">
    <property type="term" value="F:L-phenylalanine transmembrane transporter activity"/>
    <property type="evidence" value="ECO:0007669"/>
    <property type="project" value="TreeGrafter"/>
</dbReference>